<sequence length="242" mass="26928">MMNLDEGFCFECCQPGECVRMITEPISPGAIVMYLCQTCAEKAASMFPIRGESEMKENCQNCRYSAPVTKGDGSWRQAPSLLHTLVCRRNAPVVLTSKDCPYQYRPMTSEQGWCGEWKAEPATTCTMHLDPGLECLDKTPEEDPCEKCVQCGGTLTFSSRAVGDGYCHRCGHKVSATERFRESQVTELKAVIRFALDKCVSRDEVSLNNPYAFACLRNPDWHDFAAMALKAGVFVMKPEGDS</sequence>
<reference evidence="1" key="1">
    <citation type="journal article" date="2015" name="Nature">
        <title>Complex archaea that bridge the gap between prokaryotes and eukaryotes.</title>
        <authorList>
            <person name="Spang A."/>
            <person name="Saw J.H."/>
            <person name="Jorgensen S.L."/>
            <person name="Zaremba-Niedzwiedzka K."/>
            <person name="Martijn J."/>
            <person name="Lind A.E."/>
            <person name="van Eijk R."/>
            <person name="Schleper C."/>
            <person name="Guy L."/>
            <person name="Ettema T.J."/>
        </authorList>
    </citation>
    <scope>NUCLEOTIDE SEQUENCE</scope>
</reference>
<dbReference type="AlphaFoldDB" id="A0A0F9W233"/>
<accession>A0A0F9W233</accession>
<organism evidence="1">
    <name type="scientific">marine sediment metagenome</name>
    <dbReference type="NCBI Taxonomy" id="412755"/>
    <lineage>
        <taxon>unclassified sequences</taxon>
        <taxon>metagenomes</taxon>
        <taxon>ecological metagenomes</taxon>
    </lineage>
</organism>
<proteinExistence type="predicted"/>
<name>A0A0F9W233_9ZZZZ</name>
<protein>
    <submittedName>
        <fullName evidence="1">Uncharacterized protein</fullName>
    </submittedName>
</protein>
<dbReference type="EMBL" id="LAZR01000242">
    <property type="protein sequence ID" value="KKN79756.1"/>
    <property type="molecule type" value="Genomic_DNA"/>
</dbReference>
<comment type="caution">
    <text evidence="1">The sequence shown here is derived from an EMBL/GenBank/DDBJ whole genome shotgun (WGS) entry which is preliminary data.</text>
</comment>
<evidence type="ECO:0000313" key="1">
    <source>
        <dbReference type="EMBL" id="KKN79756.1"/>
    </source>
</evidence>
<gene>
    <name evidence="1" type="ORF">LCGC14_0336110</name>
</gene>